<sequence>MTVTLCLIVRNETAYLRGCVESARDFVDQVVIVDTGSTDGTVDMGWQLADAFCEVPFDGDFSAARNEALVRADGDWILFLDADERMIGGEAEKLLGHLKEIGPDVLGLRLLRYNFFATGGFYTGRELKVFRNLPEIEYRRKINESVAASIADAGGRVEPAPVVMNHFGHCRPVEERDEKAYRYLSLMDRQLRDNPKDAVLVGYKGLIMRTLGRFEEAEDYSGRSVGLDPSSATVWLFRGHVLRSLGKDGEALEAYLKGLAVAPGNAALHNMAGVQLAALGQLPDAAESFRTARRHDPQLLHTDINLGLLAQAGGDWAGAAELMRKAGAANPGFYHDEWAGRAERDPFRAFYYETVLGYAGLGYHLGYCEQRASGTVPPSGR</sequence>
<dbReference type="SUPFAM" id="SSF53448">
    <property type="entry name" value="Nucleotide-diphospho-sugar transferases"/>
    <property type="match status" value="1"/>
</dbReference>
<organism evidence="3 4">
    <name type="scientific">Actinacidiphila yanglinensis</name>
    <dbReference type="NCBI Taxonomy" id="310779"/>
    <lineage>
        <taxon>Bacteria</taxon>
        <taxon>Bacillati</taxon>
        <taxon>Actinomycetota</taxon>
        <taxon>Actinomycetes</taxon>
        <taxon>Kitasatosporales</taxon>
        <taxon>Streptomycetaceae</taxon>
        <taxon>Actinacidiphila</taxon>
    </lineage>
</organism>
<accession>A0A1H6EBT6</accession>
<dbReference type="RefSeq" id="WP_103890748.1">
    <property type="nucleotide sequence ID" value="NZ_FNVU01000029.1"/>
</dbReference>
<dbReference type="CDD" id="cd02511">
    <property type="entry name" value="Beta4Glucosyltransferase"/>
    <property type="match status" value="1"/>
</dbReference>
<dbReference type="InterPro" id="IPR011990">
    <property type="entry name" value="TPR-like_helical_dom_sf"/>
</dbReference>
<proteinExistence type="predicted"/>
<dbReference type="InterPro" id="IPR001173">
    <property type="entry name" value="Glyco_trans_2-like"/>
</dbReference>
<dbReference type="Proteomes" id="UP000236754">
    <property type="component" value="Unassembled WGS sequence"/>
</dbReference>
<keyword evidence="4" id="KW-1185">Reference proteome</keyword>
<dbReference type="OrthoDB" id="9815923at2"/>
<evidence type="ECO:0000259" key="2">
    <source>
        <dbReference type="Pfam" id="PF00535"/>
    </source>
</evidence>
<dbReference type="EMBL" id="FNVU01000029">
    <property type="protein sequence ID" value="SEG94245.1"/>
    <property type="molecule type" value="Genomic_DNA"/>
</dbReference>
<keyword evidence="1" id="KW-0802">TPR repeat</keyword>
<evidence type="ECO:0000256" key="1">
    <source>
        <dbReference type="PROSITE-ProRule" id="PRU00339"/>
    </source>
</evidence>
<dbReference type="SMART" id="SM00028">
    <property type="entry name" value="TPR"/>
    <property type="match status" value="3"/>
</dbReference>
<dbReference type="SUPFAM" id="SSF48452">
    <property type="entry name" value="TPR-like"/>
    <property type="match status" value="1"/>
</dbReference>
<dbReference type="InterPro" id="IPR029044">
    <property type="entry name" value="Nucleotide-diphossugar_trans"/>
</dbReference>
<feature type="domain" description="Glycosyltransferase 2-like" evidence="2">
    <location>
        <begin position="5"/>
        <end position="115"/>
    </location>
</feature>
<dbReference type="Gene3D" id="3.90.550.10">
    <property type="entry name" value="Spore Coat Polysaccharide Biosynthesis Protein SpsA, Chain A"/>
    <property type="match status" value="1"/>
</dbReference>
<dbReference type="PANTHER" id="PTHR43630">
    <property type="entry name" value="POLY-BETA-1,6-N-ACETYL-D-GLUCOSAMINE SYNTHASE"/>
    <property type="match status" value="1"/>
</dbReference>
<protein>
    <submittedName>
        <fullName evidence="3">Glycosyltransferase involved in cell wall bisynthesis</fullName>
    </submittedName>
</protein>
<gene>
    <name evidence="3" type="ORF">SAMN05216223_12992</name>
</gene>
<reference evidence="3 4" key="1">
    <citation type="submission" date="2016-10" db="EMBL/GenBank/DDBJ databases">
        <authorList>
            <person name="de Groot N.N."/>
        </authorList>
    </citation>
    <scope>NUCLEOTIDE SEQUENCE [LARGE SCALE GENOMIC DNA]</scope>
    <source>
        <strain evidence="3 4">CGMCC 4.2023</strain>
    </source>
</reference>
<dbReference type="InterPro" id="IPR019734">
    <property type="entry name" value="TPR_rpt"/>
</dbReference>
<dbReference type="Pfam" id="PF00535">
    <property type="entry name" value="Glycos_transf_2"/>
    <property type="match status" value="1"/>
</dbReference>
<keyword evidence="3" id="KW-0808">Transferase</keyword>
<dbReference type="Gene3D" id="1.25.40.10">
    <property type="entry name" value="Tetratricopeptide repeat domain"/>
    <property type="match status" value="2"/>
</dbReference>
<feature type="repeat" description="TPR" evidence="1">
    <location>
        <begin position="232"/>
        <end position="265"/>
    </location>
</feature>
<dbReference type="PROSITE" id="PS50005">
    <property type="entry name" value="TPR"/>
    <property type="match status" value="1"/>
</dbReference>
<dbReference type="GO" id="GO:0016740">
    <property type="term" value="F:transferase activity"/>
    <property type="evidence" value="ECO:0007669"/>
    <property type="project" value="UniProtKB-KW"/>
</dbReference>
<dbReference type="AlphaFoldDB" id="A0A1H6EBT6"/>
<dbReference type="Pfam" id="PF13181">
    <property type="entry name" value="TPR_8"/>
    <property type="match status" value="1"/>
</dbReference>
<evidence type="ECO:0000313" key="3">
    <source>
        <dbReference type="EMBL" id="SEG94245.1"/>
    </source>
</evidence>
<evidence type="ECO:0000313" key="4">
    <source>
        <dbReference type="Proteomes" id="UP000236754"/>
    </source>
</evidence>
<dbReference type="PANTHER" id="PTHR43630:SF2">
    <property type="entry name" value="GLYCOSYLTRANSFERASE"/>
    <property type="match status" value="1"/>
</dbReference>
<name>A0A1H6EBT6_9ACTN</name>